<name>A0A5C7SRH5_THASP</name>
<comment type="caution">
    <text evidence="2">The sequence shown here is derived from an EMBL/GenBank/DDBJ whole genome shotgun (WGS) entry which is preliminary data.</text>
</comment>
<accession>A0A5C7SRH5</accession>
<reference evidence="2 3" key="1">
    <citation type="submission" date="2018-09" db="EMBL/GenBank/DDBJ databases">
        <title>Metagenome Assembled Genomes from an Advanced Water Purification Facility.</title>
        <authorList>
            <person name="Stamps B.W."/>
            <person name="Spear J.R."/>
        </authorList>
    </citation>
    <scope>NUCLEOTIDE SEQUENCE [LARGE SCALE GENOMIC DNA]</scope>
    <source>
        <strain evidence="2">Bin_27_1</strain>
    </source>
</reference>
<protein>
    <recommendedName>
        <fullName evidence="1">Capsule biosynthesis GfcC-like C-terminal domain-containing protein</fullName>
    </recommendedName>
</protein>
<dbReference type="Proteomes" id="UP000321192">
    <property type="component" value="Unassembled WGS sequence"/>
</dbReference>
<dbReference type="InterPro" id="IPR010344">
    <property type="entry name" value="YbjH"/>
</dbReference>
<dbReference type="Gene3D" id="3.10.560.10">
    <property type="entry name" value="Outer membrane lipoprotein wza domain like"/>
    <property type="match status" value="1"/>
</dbReference>
<dbReference type="InterPro" id="IPR010425">
    <property type="entry name" value="Caps_synth_GfcC-like_C"/>
</dbReference>
<organism evidence="2 3">
    <name type="scientific">Thauera aminoaromatica</name>
    <dbReference type="NCBI Taxonomy" id="164330"/>
    <lineage>
        <taxon>Bacteria</taxon>
        <taxon>Pseudomonadati</taxon>
        <taxon>Pseudomonadota</taxon>
        <taxon>Betaproteobacteria</taxon>
        <taxon>Rhodocyclales</taxon>
        <taxon>Zoogloeaceae</taxon>
        <taxon>Thauera</taxon>
    </lineage>
</organism>
<feature type="non-terminal residue" evidence="2">
    <location>
        <position position="408"/>
    </location>
</feature>
<sequence>MTRPLPAATTLARPVRPSRLCLAVAQVCIVLGMPTAAGDAQASGGATASVASAQTAIRAGERLSDWLLRNPPGAGDDPAALAWQVPSARQAQAELKQALLAQLWSARDLQADETTRQRLADWLRSLPVTGRVPLAIVDARWLQANPDQDPILAPGHALVLPQRPGTVTLLADDGRPCAVAHRPGTQARGYLQACIGEAASEADMAWIVQPDGRVQRFGIATWNAEPQSEPAPGAWIWAPRRSTAWPEDFSDRLATFLATQSPTPIAARAAPTQTTTPIAARAAPTQTGTLASAPVGATQVATPPSDPVVARPGVYTANDWGFVGLLQTPTARMSPAGELRFHLSRVEPYTRGSVVAQPFDWLEAGFRYTSVSNRLYGPEIAGSQSYKDKSIDFKLRLAQETAHTPALA</sequence>
<evidence type="ECO:0000259" key="1">
    <source>
        <dbReference type="Pfam" id="PF06251"/>
    </source>
</evidence>
<dbReference type="Pfam" id="PF06082">
    <property type="entry name" value="YjbH"/>
    <property type="match status" value="1"/>
</dbReference>
<dbReference type="AlphaFoldDB" id="A0A5C7SRH5"/>
<proteinExistence type="predicted"/>
<gene>
    <name evidence="2" type="ORF">E6Q80_08635</name>
</gene>
<dbReference type="EMBL" id="SSFD01000126">
    <property type="protein sequence ID" value="TXH85942.1"/>
    <property type="molecule type" value="Genomic_DNA"/>
</dbReference>
<feature type="domain" description="Capsule biosynthesis GfcC-like C-terminal" evidence="1">
    <location>
        <begin position="178"/>
        <end position="251"/>
    </location>
</feature>
<evidence type="ECO:0000313" key="2">
    <source>
        <dbReference type="EMBL" id="TXH85942.1"/>
    </source>
</evidence>
<dbReference type="Pfam" id="PF06251">
    <property type="entry name" value="Caps_syn_GfcC_C"/>
    <property type="match status" value="1"/>
</dbReference>
<evidence type="ECO:0000313" key="3">
    <source>
        <dbReference type="Proteomes" id="UP000321192"/>
    </source>
</evidence>
<dbReference type="RefSeq" id="WP_276658254.1">
    <property type="nucleotide sequence ID" value="NZ_SSFD01000126.1"/>
</dbReference>